<proteinExistence type="predicted"/>
<name>A0A3B0P876_MYCSY</name>
<evidence type="ECO:0000313" key="3">
    <source>
        <dbReference type="Proteomes" id="UP000259328"/>
    </source>
</evidence>
<dbReference type="Pfam" id="PF03796">
    <property type="entry name" value="DnaB_C"/>
    <property type="match status" value="1"/>
</dbReference>
<feature type="domain" description="SF4 helicase" evidence="1">
    <location>
        <begin position="1"/>
        <end position="49"/>
    </location>
</feature>
<keyword evidence="2" id="KW-0067">ATP-binding</keyword>
<dbReference type="EMBL" id="LS991953">
    <property type="protein sequence ID" value="SYV93172.1"/>
    <property type="molecule type" value="Genomic_DNA"/>
</dbReference>
<organism evidence="2 3">
    <name type="scientific">Mycoplasmopsis synoviae</name>
    <name type="common">Mycoplasma synoviae</name>
    <dbReference type="NCBI Taxonomy" id="2109"/>
    <lineage>
        <taxon>Bacteria</taxon>
        <taxon>Bacillati</taxon>
        <taxon>Mycoplasmatota</taxon>
        <taxon>Mycoplasmoidales</taxon>
        <taxon>Metamycoplasmataceae</taxon>
        <taxon>Mycoplasmopsis</taxon>
    </lineage>
</organism>
<feature type="non-terminal residue" evidence="2">
    <location>
        <position position="58"/>
    </location>
</feature>
<sequence length="58" mass="6886">MAAHIARNVQDKDKNNKVLFISLEMQKKELAKRVMSFTLNVDLKYLTNPKNIKKPREW</sequence>
<evidence type="ECO:0000313" key="2">
    <source>
        <dbReference type="EMBL" id="SYV93172.1"/>
    </source>
</evidence>
<dbReference type="Gene3D" id="3.40.50.300">
    <property type="entry name" value="P-loop containing nucleotide triphosphate hydrolases"/>
    <property type="match status" value="1"/>
</dbReference>
<keyword evidence="2" id="KW-0547">Nucleotide-binding</keyword>
<dbReference type="AlphaFoldDB" id="A0A3B0P876"/>
<dbReference type="Proteomes" id="UP000259328">
    <property type="component" value="Chromosome"/>
</dbReference>
<gene>
    <name evidence="2" type="ORF">NCTC10124_00901</name>
</gene>
<protein>
    <submittedName>
        <fullName evidence="2">Replicative DNA helicase</fullName>
    </submittedName>
</protein>
<accession>A0A3B0P876</accession>
<dbReference type="GO" id="GO:0006260">
    <property type="term" value="P:DNA replication"/>
    <property type="evidence" value="ECO:0007669"/>
    <property type="project" value="InterPro"/>
</dbReference>
<dbReference type="GO" id="GO:0003678">
    <property type="term" value="F:DNA helicase activity"/>
    <property type="evidence" value="ECO:0007669"/>
    <property type="project" value="InterPro"/>
</dbReference>
<dbReference type="GO" id="GO:0005524">
    <property type="term" value="F:ATP binding"/>
    <property type="evidence" value="ECO:0007669"/>
    <property type="project" value="InterPro"/>
</dbReference>
<dbReference type="InterPro" id="IPR007694">
    <property type="entry name" value="DNA_helicase_DnaB-like_C"/>
</dbReference>
<reference evidence="3" key="1">
    <citation type="submission" date="2018-06" db="EMBL/GenBank/DDBJ databases">
        <authorList>
            <consortium name="Pathogen Informatics"/>
        </authorList>
    </citation>
    <scope>NUCLEOTIDE SEQUENCE [LARGE SCALE GENOMIC DNA]</scope>
    <source>
        <strain evidence="3">NCTC10124</strain>
    </source>
</reference>
<keyword evidence="2" id="KW-0347">Helicase</keyword>
<keyword evidence="2" id="KW-0378">Hydrolase</keyword>
<dbReference type="InterPro" id="IPR027417">
    <property type="entry name" value="P-loop_NTPase"/>
</dbReference>
<evidence type="ECO:0000259" key="1">
    <source>
        <dbReference type="Pfam" id="PF03796"/>
    </source>
</evidence>